<feature type="region of interest" description="Disordered" evidence="1">
    <location>
        <begin position="1"/>
        <end position="70"/>
    </location>
</feature>
<comment type="caution">
    <text evidence="2">The sequence shown here is derived from an EMBL/GenBank/DDBJ whole genome shotgun (WGS) entry which is preliminary data.</text>
</comment>
<sequence>MREHGRDSEREPAGRPAQPAGDQDETYGDGEEGGKSNWADEASTARSASDSRRKAPHDRSGVPTTESLKE</sequence>
<evidence type="ECO:0000313" key="3">
    <source>
        <dbReference type="Proteomes" id="UP000642748"/>
    </source>
</evidence>
<proteinExistence type="predicted"/>
<dbReference type="AlphaFoldDB" id="A0A8J3QQD6"/>
<organism evidence="2 3">
    <name type="scientific">Rugosimonospora africana</name>
    <dbReference type="NCBI Taxonomy" id="556532"/>
    <lineage>
        <taxon>Bacteria</taxon>
        <taxon>Bacillati</taxon>
        <taxon>Actinomycetota</taxon>
        <taxon>Actinomycetes</taxon>
        <taxon>Micromonosporales</taxon>
        <taxon>Micromonosporaceae</taxon>
        <taxon>Rugosimonospora</taxon>
    </lineage>
</organism>
<dbReference type="Proteomes" id="UP000642748">
    <property type="component" value="Unassembled WGS sequence"/>
</dbReference>
<evidence type="ECO:0000313" key="2">
    <source>
        <dbReference type="EMBL" id="GIH14596.1"/>
    </source>
</evidence>
<reference evidence="2" key="1">
    <citation type="submission" date="2021-01" db="EMBL/GenBank/DDBJ databases">
        <title>Whole genome shotgun sequence of Rugosimonospora africana NBRC 104875.</title>
        <authorList>
            <person name="Komaki H."/>
            <person name="Tamura T."/>
        </authorList>
    </citation>
    <scope>NUCLEOTIDE SEQUENCE</scope>
    <source>
        <strain evidence="2">NBRC 104875</strain>
    </source>
</reference>
<keyword evidence="3" id="KW-1185">Reference proteome</keyword>
<feature type="compositionally biased region" description="Basic and acidic residues" evidence="1">
    <location>
        <begin position="49"/>
        <end position="60"/>
    </location>
</feature>
<dbReference type="RefSeq" id="WP_203918258.1">
    <property type="nucleotide sequence ID" value="NZ_BONZ01000027.1"/>
</dbReference>
<protein>
    <submittedName>
        <fullName evidence="2">Uncharacterized protein</fullName>
    </submittedName>
</protein>
<gene>
    <name evidence="2" type="ORF">Raf01_27680</name>
</gene>
<accession>A0A8J3QQD6</accession>
<feature type="compositionally biased region" description="Acidic residues" evidence="1">
    <location>
        <begin position="22"/>
        <end position="31"/>
    </location>
</feature>
<feature type="compositionally biased region" description="Basic and acidic residues" evidence="1">
    <location>
        <begin position="1"/>
        <end position="13"/>
    </location>
</feature>
<evidence type="ECO:0000256" key="1">
    <source>
        <dbReference type="SAM" id="MobiDB-lite"/>
    </source>
</evidence>
<dbReference type="EMBL" id="BONZ01000027">
    <property type="protein sequence ID" value="GIH14596.1"/>
    <property type="molecule type" value="Genomic_DNA"/>
</dbReference>
<name>A0A8J3QQD6_9ACTN</name>